<dbReference type="Pfam" id="PF03704">
    <property type="entry name" value="BTAD"/>
    <property type="match status" value="1"/>
</dbReference>
<keyword evidence="2" id="KW-0902">Two-component regulatory system</keyword>
<evidence type="ECO:0000313" key="9">
    <source>
        <dbReference type="Proteomes" id="UP001057702"/>
    </source>
</evidence>
<evidence type="ECO:0000313" key="8">
    <source>
        <dbReference type="EMBL" id="MCQ4084271.1"/>
    </source>
</evidence>
<dbReference type="InterPro" id="IPR011990">
    <property type="entry name" value="TPR-like_helical_dom_sf"/>
</dbReference>
<feature type="DNA-binding region" description="OmpR/PhoB-type" evidence="6">
    <location>
        <begin position="1"/>
        <end position="105"/>
    </location>
</feature>
<evidence type="ECO:0000256" key="6">
    <source>
        <dbReference type="PROSITE-ProRule" id="PRU01091"/>
    </source>
</evidence>
<dbReference type="Gene3D" id="1.25.40.10">
    <property type="entry name" value="Tetratricopeptide repeat domain"/>
    <property type="match status" value="1"/>
</dbReference>
<dbReference type="Proteomes" id="UP001057702">
    <property type="component" value="Unassembled WGS sequence"/>
</dbReference>
<name>A0ABT1Q2W1_9ACTN</name>
<dbReference type="PROSITE" id="PS51755">
    <property type="entry name" value="OMPR_PHOB"/>
    <property type="match status" value="1"/>
</dbReference>
<dbReference type="RefSeq" id="WP_255923327.1">
    <property type="nucleotide sequence ID" value="NZ_JANFNG010000032.1"/>
</dbReference>
<evidence type="ECO:0000256" key="1">
    <source>
        <dbReference type="ARBA" id="ARBA00005820"/>
    </source>
</evidence>
<dbReference type="PANTHER" id="PTHR35807:SF1">
    <property type="entry name" value="TRANSCRIPTIONAL REGULATOR REDD"/>
    <property type="match status" value="1"/>
</dbReference>
<gene>
    <name evidence="8" type="ORF">NGB36_27760</name>
</gene>
<evidence type="ECO:0000256" key="3">
    <source>
        <dbReference type="ARBA" id="ARBA00023015"/>
    </source>
</evidence>
<keyword evidence="4 6" id="KW-0238">DNA-binding</keyword>
<evidence type="ECO:0000259" key="7">
    <source>
        <dbReference type="PROSITE" id="PS51755"/>
    </source>
</evidence>
<dbReference type="CDD" id="cd15831">
    <property type="entry name" value="BTAD"/>
    <property type="match status" value="1"/>
</dbReference>
<dbReference type="EMBL" id="JANFNG010000032">
    <property type="protein sequence ID" value="MCQ4084271.1"/>
    <property type="molecule type" value="Genomic_DNA"/>
</dbReference>
<dbReference type="SMART" id="SM00862">
    <property type="entry name" value="Trans_reg_C"/>
    <property type="match status" value="1"/>
</dbReference>
<comment type="similarity">
    <text evidence="1">Belongs to the AfsR/DnrI/RedD regulatory family.</text>
</comment>
<dbReference type="InterPro" id="IPR051677">
    <property type="entry name" value="AfsR-DnrI-RedD_regulator"/>
</dbReference>
<dbReference type="InterPro" id="IPR001867">
    <property type="entry name" value="OmpR/PhoB-type_DNA-bd"/>
</dbReference>
<keyword evidence="9" id="KW-1185">Reference proteome</keyword>
<feature type="domain" description="OmpR/PhoB-type" evidence="7">
    <location>
        <begin position="1"/>
        <end position="105"/>
    </location>
</feature>
<dbReference type="SMART" id="SM01043">
    <property type="entry name" value="BTAD"/>
    <property type="match status" value="1"/>
</dbReference>
<dbReference type="PANTHER" id="PTHR35807">
    <property type="entry name" value="TRANSCRIPTIONAL REGULATOR REDD-RELATED"/>
    <property type="match status" value="1"/>
</dbReference>
<dbReference type="InterPro" id="IPR036388">
    <property type="entry name" value="WH-like_DNA-bd_sf"/>
</dbReference>
<dbReference type="Pfam" id="PF00486">
    <property type="entry name" value="Trans_reg_C"/>
    <property type="match status" value="1"/>
</dbReference>
<dbReference type="InterPro" id="IPR005158">
    <property type="entry name" value="BTAD"/>
</dbReference>
<dbReference type="Gene3D" id="1.10.10.10">
    <property type="entry name" value="Winged helix-like DNA-binding domain superfamily/Winged helix DNA-binding domain"/>
    <property type="match status" value="1"/>
</dbReference>
<accession>A0ABT1Q2W1</accession>
<evidence type="ECO:0000256" key="4">
    <source>
        <dbReference type="ARBA" id="ARBA00023125"/>
    </source>
</evidence>
<dbReference type="SUPFAM" id="SSF48452">
    <property type="entry name" value="TPR-like"/>
    <property type="match status" value="1"/>
</dbReference>
<evidence type="ECO:0000256" key="2">
    <source>
        <dbReference type="ARBA" id="ARBA00023012"/>
    </source>
</evidence>
<keyword evidence="3" id="KW-0805">Transcription regulation</keyword>
<organism evidence="8 9">
    <name type="scientific">Streptomyces humicola</name>
    <dbReference type="NCBI Taxonomy" id="2953240"/>
    <lineage>
        <taxon>Bacteria</taxon>
        <taxon>Bacillati</taxon>
        <taxon>Actinomycetota</taxon>
        <taxon>Actinomycetes</taxon>
        <taxon>Kitasatosporales</taxon>
        <taxon>Streptomycetaceae</taxon>
        <taxon>Streptomyces</taxon>
    </lineage>
</organism>
<dbReference type="InterPro" id="IPR016032">
    <property type="entry name" value="Sig_transdc_resp-reg_C-effctor"/>
</dbReference>
<dbReference type="SUPFAM" id="SSF46894">
    <property type="entry name" value="C-terminal effector domain of the bipartite response regulators"/>
    <property type="match status" value="1"/>
</dbReference>
<reference evidence="8" key="1">
    <citation type="submission" date="2022-06" db="EMBL/GenBank/DDBJ databases">
        <title>Draft genome sequence of Streptomyces sp. RB6PN25 isolated from peat swamp forest in Thailand.</title>
        <authorList>
            <person name="Duangmal K."/>
            <person name="Klaysubun C."/>
        </authorList>
    </citation>
    <scope>NUCLEOTIDE SEQUENCE</scope>
    <source>
        <strain evidence="8">RB6PN25</strain>
    </source>
</reference>
<comment type="caution">
    <text evidence="8">The sequence shown here is derived from an EMBL/GenBank/DDBJ whole genome shotgun (WGS) entry which is preliminary data.</text>
</comment>
<sequence length="267" mass="29204">MEIKVLGQLTASESGVSIVPSAAKPRQILALLALNANHVITVAGLMEELWGLDLPRSAPTTLQTYILQLRRKLNAALASSPAPAVPSRSAKDVLSTRHNGYLLGVDPRDVDAWEFDRLTTQGYAAFEADDPARASRLLNEALALWRGPALVDLQRGPLLDVEVMRLQESRLAALERRLDADLKLNRHHEVLGELAGLTAQYPLNENLHAKFMLALYRCGRASGALQAFRRLRAGLVEELGLEPSARVQRLHQAILASDPALDVAVRV</sequence>
<evidence type="ECO:0000256" key="5">
    <source>
        <dbReference type="ARBA" id="ARBA00023163"/>
    </source>
</evidence>
<keyword evidence="5" id="KW-0804">Transcription</keyword>
<proteinExistence type="inferred from homology"/>
<protein>
    <submittedName>
        <fullName evidence="8">AfsR/SARP family transcriptional regulator</fullName>
    </submittedName>
</protein>